<dbReference type="InterPro" id="IPR017938">
    <property type="entry name" value="Riboflavin_synthase-like_b-brl"/>
</dbReference>
<feature type="domain" description="2Fe-2S ferredoxin-type" evidence="5">
    <location>
        <begin position="7"/>
        <end position="97"/>
    </location>
</feature>
<dbReference type="PANTHER" id="PTHR47354">
    <property type="entry name" value="NADH OXIDOREDUCTASE HCR"/>
    <property type="match status" value="1"/>
</dbReference>
<dbReference type="SUPFAM" id="SSF63380">
    <property type="entry name" value="Riboflavin synthase domain-like"/>
    <property type="match status" value="1"/>
</dbReference>
<dbReference type="EMBL" id="CP060131">
    <property type="protein sequence ID" value="QNG53710.1"/>
    <property type="molecule type" value="Genomic_DNA"/>
</dbReference>
<evidence type="ECO:0000259" key="6">
    <source>
        <dbReference type="PROSITE" id="PS51384"/>
    </source>
</evidence>
<keyword evidence="2" id="KW-0408">Iron</keyword>
<dbReference type="InterPro" id="IPR008333">
    <property type="entry name" value="Cbr1-like_FAD-bd_dom"/>
</dbReference>
<dbReference type="PROSITE" id="PS51384">
    <property type="entry name" value="FAD_FR"/>
    <property type="match status" value="1"/>
</dbReference>
<dbReference type="InterPro" id="IPR001433">
    <property type="entry name" value="OxRdtase_FAD/NAD-bd"/>
</dbReference>
<dbReference type="InterPro" id="IPR006058">
    <property type="entry name" value="2Fe2S_fd_BS"/>
</dbReference>
<dbReference type="RefSeq" id="WP_185720537.1">
    <property type="nucleotide sequence ID" value="NZ_CP060131.1"/>
</dbReference>
<dbReference type="CDD" id="cd00207">
    <property type="entry name" value="fer2"/>
    <property type="match status" value="1"/>
</dbReference>
<evidence type="ECO:0000256" key="2">
    <source>
        <dbReference type="ARBA" id="ARBA00022714"/>
    </source>
</evidence>
<dbReference type="SUPFAM" id="SSF52343">
    <property type="entry name" value="Ferredoxin reductase-like, C-terminal NADP-linked domain"/>
    <property type="match status" value="1"/>
</dbReference>
<evidence type="ECO:0000259" key="5">
    <source>
        <dbReference type="PROSITE" id="PS51085"/>
    </source>
</evidence>
<sequence length="346" mass="37453">MTTPAEHLISVDGSDVRFACAEGDTLLRAALRAGVGLAYECNSGGCGSCRYDLVEGEMHDRRPDAPGLSPRDRRKGRKLACQSQPRSDCTIKVGQMVGQARHRPFRQTAQLRSKTLLTHDMQEFVFAAQSHAGFRPGQYAMITLPDGQVERAYSMSNLGNCYGEWKFVVKRMPGGRATAALFDDTEVGSEVTLDGPFGHAYLREDGNRRIVCAGGGSGLGAMISIVLGVAARPDSRDWTVHLFCGGRTRKDLHIPESIAFAGRQLGALNVHTAISDEHDDGVRAEVEGAEPFRGFLHEAVLDRLAGSLTDFTYYAAGPPAMTDALARALVLDAGVAADHLHYDRFC</sequence>
<evidence type="ECO:0000313" key="7">
    <source>
        <dbReference type="EMBL" id="QNG53710.1"/>
    </source>
</evidence>
<dbReference type="PRINTS" id="PR00410">
    <property type="entry name" value="PHEHYDRXLASE"/>
</dbReference>
<reference evidence="7 8" key="1">
    <citation type="submission" date="2020-08" db="EMBL/GenBank/DDBJ databases">
        <authorList>
            <person name="Mo P."/>
        </authorList>
    </citation>
    <scope>NUCLEOTIDE SEQUENCE [LARGE SCALE GENOMIC DNA]</scope>
    <source>
        <strain evidence="7 8">CGMCC 4.1532</strain>
    </source>
</reference>
<name>A0A7G7MLP9_9PSEU</name>
<dbReference type="SUPFAM" id="SSF54292">
    <property type="entry name" value="2Fe-2S ferredoxin-like"/>
    <property type="match status" value="1"/>
</dbReference>
<organism evidence="7 8">
    <name type="scientific">Pseudonocardia petroleophila</name>
    <dbReference type="NCBI Taxonomy" id="37331"/>
    <lineage>
        <taxon>Bacteria</taxon>
        <taxon>Bacillati</taxon>
        <taxon>Actinomycetota</taxon>
        <taxon>Actinomycetes</taxon>
        <taxon>Pseudonocardiales</taxon>
        <taxon>Pseudonocardiaceae</taxon>
        <taxon>Pseudonocardia</taxon>
    </lineage>
</organism>
<gene>
    <name evidence="7" type="ORF">H6H00_07160</name>
</gene>
<dbReference type="Gene3D" id="3.10.20.30">
    <property type="match status" value="1"/>
</dbReference>
<protein>
    <submittedName>
        <fullName evidence="7">2Fe-2S iron-sulfur cluster binding domain-containing protein</fullName>
    </submittedName>
</protein>
<dbReference type="GO" id="GO:0016491">
    <property type="term" value="F:oxidoreductase activity"/>
    <property type="evidence" value="ECO:0007669"/>
    <property type="project" value="InterPro"/>
</dbReference>
<dbReference type="Pfam" id="PF00111">
    <property type="entry name" value="Fer2"/>
    <property type="match status" value="1"/>
</dbReference>
<dbReference type="PROSITE" id="PS51085">
    <property type="entry name" value="2FE2S_FER_2"/>
    <property type="match status" value="1"/>
</dbReference>
<dbReference type="AlphaFoldDB" id="A0A7G7MLP9"/>
<dbReference type="InterPro" id="IPR017927">
    <property type="entry name" value="FAD-bd_FR_type"/>
</dbReference>
<dbReference type="Proteomes" id="UP000515728">
    <property type="component" value="Chromosome"/>
</dbReference>
<evidence type="ECO:0000256" key="3">
    <source>
        <dbReference type="ARBA" id="ARBA00023014"/>
    </source>
</evidence>
<keyword evidence="3" id="KW-0411">Iron-sulfur</keyword>
<feature type="domain" description="FAD-binding FR-type" evidence="6">
    <location>
        <begin position="104"/>
        <end position="203"/>
    </location>
</feature>
<dbReference type="Gene3D" id="2.40.30.10">
    <property type="entry name" value="Translation factors"/>
    <property type="match status" value="1"/>
</dbReference>
<dbReference type="InterPro" id="IPR012675">
    <property type="entry name" value="Beta-grasp_dom_sf"/>
</dbReference>
<dbReference type="GO" id="GO:0051537">
    <property type="term" value="F:2 iron, 2 sulfur cluster binding"/>
    <property type="evidence" value="ECO:0007669"/>
    <property type="project" value="UniProtKB-KW"/>
</dbReference>
<keyword evidence="2" id="KW-0001">2Fe-2S</keyword>
<dbReference type="PANTHER" id="PTHR47354:SF5">
    <property type="entry name" value="PROTEIN RFBI"/>
    <property type="match status" value="1"/>
</dbReference>
<dbReference type="Pfam" id="PF00970">
    <property type="entry name" value="FAD_binding_6"/>
    <property type="match status" value="1"/>
</dbReference>
<dbReference type="Pfam" id="PF00175">
    <property type="entry name" value="NAD_binding_1"/>
    <property type="match status" value="1"/>
</dbReference>
<evidence type="ECO:0000256" key="1">
    <source>
        <dbReference type="ARBA" id="ARBA00001974"/>
    </source>
</evidence>
<accession>A0A7G7MLP9</accession>
<evidence type="ECO:0000313" key="8">
    <source>
        <dbReference type="Proteomes" id="UP000515728"/>
    </source>
</evidence>
<dbReference type="InterPro" id="IPR039261">
    <property type="entry name" value="FNR_nucleotide-bd"/>
</dbReference>
<dbReference type="InterPro" id="IPR001041">
    <property type="entry name" value="2Fe-2S_ferredoxin-type"/>
</dbReference>
<proteinExistence type="predicted"/>
<comment type="cofactor">
    <cofactor evidence="1">
        <name>FAD</name>
        <dbReference type="ChEBI" id="CHEBI:57692"/>
    </cofactor>
</comment>
<dbReference type="InterPro" id="IPR036010">
    <property type="entry name" value="2Fe-2S_ferredoxin-like_sf"/>
</dbReference>
<dbReference type="KEGG" id="ppel:H6H00_07160"/>
<dbReference type="PROSITE" id="PS00197">
    <property type="entry name" value="2FE2S_FER_1"/>
    <property type="match status" value="1"/>
</dbReference>
<dbReference type="Gene3D" id="3.40.50.80">
    <property type="entry name" value="Nucleotide-binding domain of ferredoxin-NADP reductase (FNR) module"/>
    <property type="match status" value="1"/>
</dbReference>
<feature type="region of interest" description="Disordered" evidence="4">
    <location>
        <begin position="59"/>
        <end position="80"/>
    </location>
</feature>
<evidence type="ECO:0000256" key="4">
    <source>
        <dbReference type="SAM" id="MobiDB-lite"/>
    </source>
</evidence>
<keyword evidence="8" id="KW-1185">Reference proteome</keyword>
<keyword evidence="2" id="KW-0479">Metal-binding</keyword>
<dbReference type="InterPro" id="IPR050415">
    <property type="entry name" value="MRET"/>
</dbReference>